<dbReference type="Pfam" id="PF03572">
    <property type="entry name" value="Peptidase_S41"/>
    <property type="match status" value="1"/>
</dbReference>
<accession>A0A4V2NWW6</accession>
<gene>
    <name evidence="3" type="ORF">EPD60_00790</name>
</gene>
<keyword evidence="4" id="KW-1185">Reference proteome</keyword>
<dbReference type="PANTHER" id="PTHR32060">
    <property type="entry name" value="TAIL-SPECIFIC PROTEASE"/>
    <property type="match status" value="1"/>
</dbReference>
<reference evidence="3 4" key="1">
    <citation type="submission" date="2019-03" db="EMBL/GenBank/DDBJ databases">
        <authorList>
            <person name="Kim M.K.M."/>
        </authorList>
    </citation>
    <scope>NUCLEOTIDE SEQUENCE [LARGE SCALE GENOMIC DNA]</scope>
    <source>
        <strain evidence="3 4">17J68-12</strain>
    </source>
</reference>
<dbReference type="CDD" id="cd07561">
    <property type="entry name" value="Peptidase_S41_CPP_like"/>
    <property type="match status" value="1"/>
</dbReference>
<dbReference type="AlphaFoldDB" id="A0A4V2NWW6"/>
<dbReference type="Gene3D" id="2.30.42.10">
    <property type="match status" value="1"/>
</dbReference>
<evidence type="ECO:0000313" key="3">
    <source>
        <dbReference type="EMBL" id="TCJ18982.1"/>
    </source>
</evidence>
<dbReference type="OrthoDB" id="7168509at2"/>
<dbReference type="InterPro" id="IPR005151">
    <property type="entry name" value="Tail-specific_protease"/>
</dbReference>
<feature type="signal peptide" evidence="1">
    <location>
        <begin position="1"/>
        <end position="22"/>
    </location>
</feature>
<dbReference type="GO" id="GO:0008236">
    <property type="term" value="F:serine-type peptidase activity"/>
    <property type="evidence" value="ECO:0007669"/>
    <property type="project" value="InterPro"/>
</dbReference>
<dbReference type="GO" id="GO:0006508">
    <property type="term" value="P:proteolysis"/>
    <property type="evidence" value="ECO:0007669"/>
    <property type="project" value="InterPro"/>
</dbReference>
<dbReference type="InterPro" id="IPR029045">
    <property type="entry name" value="ClpP/crotonase-like_dom_sf"/>
</dbReference>
<keyword evidence="1" id="KW-0732">Signal</keyword>
<dbReference type="InterPro" id="IPR036034">
    <property type="entry name" value="PDZ_sf"/>
</dbReference>
<sequence>MRHLKHLLPVALLLAAAAPACKKADVAAPASSLAPAPSTPAAPVSASFRDTAVAYARDIYLWNDQIPPSFTGNSFTDLSMMMTSLRQYSAEPGFSGPVDKWSFAVTRAEWDGVSNGTATGDFGMGVFFRSTTDLRVKHVEPESPAGRAGIRRGWRILKINGSENFSTSNTDPVVQAVFQSASSQFTFLRPDNVQVTLNLNAGGYRDRPIIKDTVLQAGGKKIGYFAFNSFMGDSSEVADGFRTAFTRYAAAGVSDLVVDLRYNGGGYVYMSENLADYIAPAAANGSLMMKQQFNARNSAYNAETYFRKQGSLNLPRVFFIVSKSTASASELLINNLRPWMNVVLVGPTATHGKPVGFFPIPVQDWYIFPVSFKTVNKNGEGSYYNGIPVTAAVPDGLDKDWGDPTEACLQAAINYSVNGTFAIAGRSTELQGAIDDRVLNSNRKLDVTGFKGAVDTRGFRN</sequence>
<dbReference type="GO" id="GO:0007165">
    <property type="term" value="P:signal transduction"/>
    <property type="evidence" value="ECO:0007669"/>
    <property type="project" value="TreeGrafter"/>
</dbReference>
<dbReference type="GO" id="GO:0030288">
    <property type="term" value="C:outer membrane-bounded periplasmic space"/>
    <property type="evidence" value="ECO:0007669"/>
    <property type="project" value="TreeGrafter"/>
</dbReference>
<evidence type="ECO:0000256" key="1">
    <source>
        <dbReference type="SAM" id="SignalP"/>
    </source>
</evidence>
<evidence type="ECO:0000313" key="4">
    <source>
        <dbReference type="Proteomes" id="UP000295334"/>
    </source>
</evidence>
<dbReference type="EMBL" id="SJZI01000002">
    <property type="protein sequence ID" value="TCJ18982.1"/>
    <property type="molecule type" value="Genomic_DNA"/>
</dbReference>
<dbReference type="Gene3D" id="3.90.226.10">
    <property type="entry name" value="2-enoyl-CoA Hydratase, Chain A, domain 1"/>
    <property type="match status" value="1"/>
</dbReference>
<dbReference type="PANTHER" id="PTHR32060:SF30">
    <property type="entry name" value="CARBOXY-TERMINAL PROCESSING PROTEASE CTPA"/>
    <property type="match status" value="1"/>
</dbReference>
<evidence type="ECO:0000259" key="2">
    <source>
        <dbReference type="PROSITE" id="PS50106"/>
    </source>
</evidence>
<dbReference type="RefSeq" id="WP_131445810.1">
    <property type="nucleotide sequence ID" value="NZ_SJZI01000002.1"/>
</dbReference>
<dbReference type="PROSITE" id="PS50106">
    <property type="entry name" value="PDZ"/>
    <property type="match status" value="1"/>
</dbReference>
<comment type="caution">
    <text evidence="3">The sequence shown here is derived from an EMBL/GenBank/DDBJ whole genome shotgun (WGS) entry which is preliminary data.</text>
</comment>
<dbReference type="Gene3D" id="3.30.750.170">
    <property type="match status" value="1"/>
</dbReference>
<organism evidence="3 4">
    <name type="scientific">Flaviaesturariibacter flavus</name>
    <dbReference type="NCBI Taxonomy" id="2502780"/>
    <lineage>
        <taxon>Bacteria</taxon>
        <taxon>Pseudomonadati</taxon>
        <taxon>Bacteroidota</taxon>
        <taxon>Chitinophagia</taxon>
        <taxon>Chitinophagales</taxon>
        <taxon>Chitinophagaceae</taxon>
        <taxon>Flaviaestuariibacter</taxon>
    </lineage>
</organism>
<name>A0A4V2NWW6_9BACT</name>
<dbReference type="InterPro" id="IPR001478">
    <property type="entry name" value="PDZ"/>
</dbReference>
<feature type="chain" id="PRO_5020802032" description="PDZ domain-containing protein" evidence="1">
    <location>
        <begin position="23"/>
        <end position="461"/>
    </location>
</feature>
<dbReference type="SUPFAM" id="SSF50156">
    <property type="entry name" value="PDZ domain-like"/>
    <property type="match status" value="1"/>
</dbReference>
<dbReference type="SUPFAM" id="SSF52096">
    <property type="entry name" value="ClpP/crotonase"/>
    <property type="match status" value="1"/>
</dbReference>
<dbReference type="GO" id="GO:0004175">
    <property type="term" value="F:endopeptidase activity"/>
    <property type="evidence" value="ECO:0007669"/>
    <property type="project" value="TreeGrafter"/>
</dbReference>
<protein>
    <recommendedName>
        <fullName evidence="2">PDZ domain-containing protein</fullName>
    </recommendedName>
</protein>
<dbReference type="SMART" id="SM00228">
    <property type="entry name" value="PDZ"/>
    <property type="match status" value="1"/>
</dbReference>
<feature type="domain" description="PDZ" evidence="2">
    <location>
        <begin position="120"/>
        <end position="177"/>
    </location>
</feature>
<proteinExistence type="predicted"/>
<dbReference type="Proteomes" id="UP000295334">
    <property type="component" value="Unassembled WGS sequence"/>
</dbReference>